<comment type="caution">
    <text evidence="1">The sequence shown here is derived from an EMBL/GenBank/DDBJ whole genome shotgun (WGS) entry which is preliminary data.</text>
</comment>
<gene>
    <name evidence="1" type="ORF">RPERSI_LOCUS590</name>
</gene>
<evidence type="ECO:0000313" key="1">
    <source>
        <dbReference type="EMBL" id="CAG8471240.1"/>
    </source>
</evidence>
<accession>A0ACA9KGX8</accession>
<keyword evidence="2" id="KW-1185">Reference proteome</keyword>
<feature type="non-terminal residue" evidence="1">
    <location>
        <position position="1"/>
    </location>
</feature>
<evidence type="ECO:0000313" key="2">
    <source>
        <dbReference type="Proteomes" id="UP000789920"/>
    </source>
</evidence>
<organism evidence="1 2">
    <name type="scientific">Racocetra persica</name>
    <dbReference type="NCBI Taxonomy" id="160502"/>
    <lineage>
        <taxon>Eukaryota</taxon>
        <taxon>Fungi</taxon>
        <taxon>Fungi incertae sedis</taxon>
        <taxon>Mucoromycota</taxon>
        <taxon>Glomeromycotina</taxon>
        <taxon>Glomeromycetes</taxon>
        <taxon>Diversisporales</taxon>
        <taxon>Gigasporaceae</taxon>
        <taxon>Racocetra</taxon>
    </lineage>
</organism>
<proteinExistence type="predicted"/>
<name>A0ACA9KGX8_9GLOM</name>
<protein>
    <submittedName>
        <fullName evidence="1">5278_t:CDS:1</fullName>
    </submittedName>
</protein>
<dbReference type="Proteomes" id="UP000789920">
    <property type="component" value="Unassembled WGS sequence"/>
</dbReference>
<sequence length="97" mass="11739">FNKQIYKMTTSDIAKYSYLHLFEEKYHSIIALELKEGLTIRRTTEIALQNIEILKKNKVCCMKFDEIQAIRIFHEWDDDGGELFGVKELFFYLRQYY</sequence>
<reference evidence="1" key="1">
    <citation type="submission" date="2021-06" db="EMBL/GenBank/DDBJ databases">
        <authorList>
            <person name="Kallberg Y."/>
            <person name="Tangrot J."/>
            <person name="Rosling A."/>
        </authorList>
    </citation>
    <scope>NUCLEOTIDE SEQUENCE</scope>
    <source>
        <strain evidence="1">MA461A</strain>
    </source>
</reference>
<dbReference type="EMBL" id="CAJVQC010000458">
    <property type="protein sequence ID" value="CAG8471240.1"/>
    <property type="molecule type" value="Genomic_DNA"/>
</dbReference>